<proteinExistence type="predicted"/>
<dbReference type="EMBL" id="QOCV01000003">
    <property type="protein sequence ID" value="RHW55091.1"/>
    <property type="molecule type" value="Genomic_DNA"/>
</dbReference>
<feature type="transmembrane region" description="Helical" evidence="2">
    <location>
        <begin position="66"/>
        <end position="86"/>
    </location>
</feature>
<dbReference type="EMBL" id="QOCU01000009">
    <property type="protein sequence ID" value="RHW49252.1"/>
    <property type="molecule type" value="Genomic_DNA"/>
</dbReference>
<dbReference type="Proteomes" id="UP000265862">
    <property type="component" value="Unassembled WGS sequence"/>
</dbReference>
<name>A0A396SZ93_9LACO</name>
<evidence type="ECO:0000313" key="5">
    <source>
        <dbReference type="Proteomes" id="UP000265862"/>
    </source>
</evidence>
<organism evidence="4 5">
    <name type="scientific">Lactobacillus bombicola</name>
    <dbReference type="NCBI Taxonomy" id="1505723"/>
    <lineage>
        <taxon>Bacteria</taxon>
        <taxon>Bacillati</taxon>
        <taxon>Bacillota</taxon>
        <taxon>Bacilli</taxon>
        <taxon>Lactobacillales</taxon>
        <taxon>Lactobacillaceae</taxon>
        <taxon>Lactobacillus</taxon>
    </lineage>
</organism>
<accession>A0A396SZ93</accession>
<evidence type="ECO:0000256" key="1">
    <source>
        <dbReference type="SAM" id="Coils"/>
    </source>
</evidence>
<keyword evidence="1" id="KW-0175">Coiled coil</keyword>
<feature type="transmembrane region" description="Helical" evidence="2">
    <location>
        <begin position="106"/>
        <end position="128"/>
    </location>
</feature>
<evidence type="ECO:0000313" key="6">
    <source>
        <dbReference type="Proteomes" id="UP000283380"/>
    </source>
</evidence>
<evidence type="ECO:0000313" key="3">
    <source>
        <dbReference type="EMBL" id="RHW49252.1"/>
    </source>
</evidence>
<evidence type="ECO:0000313" key="4">
    <source>
        <dbReference type="EMBL" id="RHW55091.1"/>
    </source>
</evidence>
<dbReference type="AlphaFoldDB" id="A0A396SZ93"/>
<reference evidence="5 6" key="1">
    <citation type="submission" date="2018-07" db="EMBL/GenBank/DDBJ databases">
        <title>Genome sequences of six Lactobacillus spp. isolated from bumble bee guts.</title>
        <authorList>
            <person name="Motta E.V.S."/>
            <person name="Moran N.A."/>
        </authorList>
    </citation>
    <scope>NUCLEOTIDE SEQUENCE [LARGE SCALE GENOMIC DNA]</scope>
    <source>
        <strain evidence="3 6">BI-4G</strain>
        <strain evidence="4 5">OCC3</strain>
    </source>
</reference>
<keyword evidence="2" id="KW-1133">Transmembrane helix</keyword>
<dbReference type="RefSeq" id="WP_118897622.1">
    <property type="nucleotide sequence ID" value="NZ_QOCU01000009.1"/>
</dbReference>
<dbReference type="Proteomes" id="UP000283380">
    <property type="component" value="Unassembled WGS sequence"/>
</dbReference>
<keyword evidence="2" id="KW-0472">Membrane</keyword>
<keyword evidence="6" id="KW-1185">Reference proteome</keyword>
<comment type="caution">
    <text evidence="4">The sequence shown here is derived from an EMBL/GenBank/DDBJ whole genome shotgun (WGS) entry which is preliminary data.</text>
</comment>
<feature type="coiled-coil region" evidence="1">
    <location>
        <begin position="127"/>
        <end position="154"/>
    </location>
</feature>
<evidence type="ECO:0000256" key="2">
    <source>
        <dbReference type="SAM" id="Phobius"/>
    </source>
</evidence>
<sequence>MKQNSHKRNTKTARELVEGFFNFKNKDLSNRKKIIKGFELKSYQDLLAEFYRDKAKYNKLHGMYKVLASVGIAYVITAFVSVWSKFNSNFYSIMMAKYHYTAAQLHQIYLTYGLVLTIIFVLIGTVILKFSNNLAELQTKIEIMEKILDLRKKKSNRK</sequence>
<gene>
    <name evidence="3" type="ORF">DS834_07925</name>
    <name evidence="4" type="ORF">DS835_01575</name>
</gene>
<protein>
    <submittedName>
        <fullName evidence="4">Uncharacterized protein</fullName>
    </submittedName>
</protein>
<keyword evidence="2" id="KW-0812">Transmembrane</keyword>